<dbReference type="InterPro" id="IPR031381">
    <property type="entry name" value="YtcA"/>
</dbReference>
<keyword evidence="8 11" id="KW-0472">Membrane</keyword>
<keyword evidence="4" id="KW-1003">Cell membrane</keyword>
<reference evidence="14" key="1">
    <citation type="journal article" date="2019" name="Int. J. Syst. Evol. Microbiol.">
        <title>The Global Catalogue of Microorganisms (GCM) 10K type strain sequencing project: providing services to taxonomists for standard genome sequencing and annotation.</title>
        <authorList>
            <consortium name="The Broad Institute Genomics Platform"/>
            <consortium name="The Broad Institute Genome Sequencing Center for Infectious Disease"/>
            <person name="Wu L."/>
            <person name="Ma J."/>
        </authorList>
    </citation>
    <scope>NUCLEOTIDE SEQUENCE [LARGE SCALE GENOMIC DNA]</scope>
    <source>
        <strain evidence="14">CGMCC 1.16026</strain>
    </source>
</reference>
<dbReference type="Pfam" id="PF17090">
    <property type="entry name" value="Ytca"/>
    <property type="match status" value="1"/>
</dbReference>
<evidence type="ECO:0000256" key="2">
    <source>
        <dbReference type="ARBA" id="ARBA00008208"/>
    </source>
</evidence>
<sequence>MLQSTATMMLALMLSGCSHAPSISIVGSFFPVWMICLIAGIFAAAFARTSLLRRQLEDHVAPLWLFYPSVVVLTACAVWLIFYR</sequence>
<evidence type="ECO:0000256" key="7">
    <source>
        <dbReference type="ARBA" id="ARBA00022989"/>
    </source>
</evidence>
<dbReference type="Proteomes" id="UP001596391">
    <property type="component" value="Unassembled WGS sequence"/>
</dbReference>
<evidence type="ECO:0000256" key="9">
    <source>
        <dbReference type="ARBA" id="ARBA00023139"/>
    </source>
</evidence>
<keyword evidence="10 13" id="KW-0449">Lipoprotein</keyword>
<comment type="similarity">
    <text evidence="2">Belongs to the YtcA family.</text>
</comment>
<protein>
    <recommendedName>
        <fullName evidence="3">Uncharacterized protein YtcA</fullName>
    </recommendedName>
</protein>
<evidence type="ECO:0000313" key="13">
    <source>
        <dbReference type="EMBL" id="MFC6646526.1"/>
    </source>
</evidence>
<keyword evidence="7 11" id="KW-1133">Transmembrane helix</keyword>
<evidence type="ECO:0000256" key="5">
    <source>
        <dbReference type="ARBA" id="ARBA00022692"/>
    </source>
</evidence>
<accession>A0ABW1ZCV4</accession>
<evidence type="ECO:0000256" key="8">
    <source>
        <dbReference type="ARBA" id="ARBA00023136"/>
    </source>
</evidence>
<evidence type="ECO:0000256" key="11">
    <source>
        <dbReference type="SAM" id="Phobius"/>
    </source>
</evidence>
<gene>
    <name evidence="13" type="ORF">ACFQBQ_13195</name>
</gene>
<feature type="chain" id="PRO_5046400129" description="Uncharacterized protein YtcA" evidence="12">
    <location>
        <begin position="21"/>
        <end position="84"/>
    </location>
</feature>
<dbReference type="RefSeq" id="WP_390235512.1">
    <property type="nucleotide sequence ID" value="NZ_JBHSWI010000001.1"/>
</dbReference>
<evidence type="ECO:0000256" key="12">
    <source>
        <dbReference type="SAM" id="SignalP"/>
    </source>
</evidence>
<keyword evidence="5 11" id="KW-0812">Transmembrane</keyword>
<proteinExistence type="inferred from homology"/>
<evidence type="ECO:0000256" key="6">
    <source>
        <dbReference type="ARBA" id="ARBA00022729"/>
    </source>
</evidence>
<evidence type="ECO:0000313" key="14">
    <source>
        <dbReference type="Proteomes" id="UP001596391"/>
    </source>
</evidence>
<evidence type="ECO:0000256" key="1">
    <source>
        <dbReference type="ARBA" id="ARBA00004141"/>
    </source>
</evidence>
<feature type="transmembrane region" description="Helical" evidence="11">
    <location>
        <begin position="63"/>
        <end position="82"/>
    </location>
</feature>
<keyword evidence="14" id="KW-1185">Reference proteome</keyword>
<evidence type="ECO:0000256" key="3">
    <source>
        <dbReference type="ARBA" id="ARBA00021237"/>
    </source>
</evidence>
<feature type="transmembrane region" description="Helical" evidence="11">
    <location>
        <begin position="32"/>
        <end position="51"/>
    </location>
</feature>
<name>A0ABW1ZCV4_9BACT</name>
<comment type="caution">
    <text evidence="13">The sequence shown here is derived from an EMBL/GenBank/DDBJ whole genome shotgun (WGS) entry which is preliminary data.</text>
</comment>
<keyword evidence="6 12" id="KW-0732">Signal</keyword>
<evidence type="ECO:0000256" key="10">
    <source>
        <dbReference type="ARBA" id="ARBA00023288"/>
    </source>
</evidence>
<keyword evidence="9" id="KW-0564">Palmitate</keyword>
<feature type="signal peptide" evidence="12">
    <location>
        <begin position="1"/>
        <end position="20"/>
    </location>
</feature>
<evidence type="ECO:0000256" key="4">
    <source>
        <dbReference type="ARBA" id="ARBA00022475"/>
    </source>
</evidence>
<organism evidence="13 14">
    <name type="scientific">Granulicella cerasi</name>
    <dbReference type="NCBI Taxonomy" id="741063"/>
    <lineage>
        <taxon>Bacteria</taxon>
        <taxon>Pseudomonadati</taxon>
        <taxon>Acidobacteriota</taxon>
        <taxon>Terriglobia</taxon>
        <taxon>Terriglobales</taxon>
        <taxon>Acidobacteriaceae</taxon>
        <taxon>Granulicella</taxon>
    </lineage>
</organism>
<comment type="subcellular location">
    <subcellularLocation>
        <location evidence="1">Membrane</location>
        <topology evidence="1">Multi-pass membrane protein</topology>
    </subcellularLocation>
</comment>
<dbReference type="EMBL" id="JBHSWI010000001">
    <property type="protein sequence ID" value="MFC6646526.1"/>
    <property type="molecule type" value="Genomic_DNA"/>
</dbReference>